<accession>A0A9Q4CNL6</accession>
<keyword evidence="1" id="KW-1133">Transmembrane helix</keyword>
<sequence length="164" mass="19109">MENNKVSASLSELETQIESRISEFNQRRSGNKKNNKGYSWALLISSSLTTLFIAINMKFDYAFLAIIAIITNTLSLLFGNILERFKYKDRMFSEIRTICDLRELQFNIIMHKRNTEDDTNKKITVSDISHYQEKYQNILDTANGSWRNNFISKSDSKDDNNKNT</sequence>
<feature type="transmembrane region" description="Helical" evidence="1">
    <location>
        <begin position="61"/>
        <end position="82"/>
    </location>
</feature>
<keyword evidence="1" id="KW-0812">Transmembrane</keyword>
<protein>
    <submittedName>
        <fullName evidence="2">Uncharacterized protein</fullName>
    </submittedName>
</protein>
<name>A0A9Q4CNL6_MORMO</name>
<reference evidence="2" key="1">
    <citation type="submission" date="2022-08" db="EMBL/GenBank/DDBJ databases">
        <authorList>
            <person name="Dale J.L."/>
        </authorList>
    </citation>
    <scope>NUCLEOTIDE SEQUENCE</scope>
    <source>
        <strain evidence="2">2022EL-00758</strain>
    </source>
</reference>
<dbReference type="AlphaFoldDB" id="A0A9Q4CNL6"/>
<keyword evidence="1" id="KW-0472">Membrane</keyword>
<dbReference type="RefSeq" id="WP_267785582.1">
    <property type="nucleotide sequence ID" value="NZ_JAPNMI010000006.1"/>
</dbReference>
<dbReference type="EMBL" id="JAPNMI010000006">
    <property type="protein sequence ID" value="MCY0790550.1"/>
    <property type="molecule type" value="Genomic_DNA"/>
</dbReference>
<proteinExistence type="predicted"/>
<comment type="caution">
    <text evidence="2">The sequence shown here is derived from an EMBL/GenBank/DDBJ whole genome shotgun (WGS) entry which is preliminary data.</text>
</comment>
<evidence type="ECO:0000256" key="1">
    <source>
        <dbReference type="SAM" id="Phobius"/>
    </source>
</evidence>
<gene>
    <name evidence="2" type="ORF">N0392_12750</name>
</gene>
<evidence type="ECO:0000313" key="3">
    <source>
        <dbReference type="Proteomes" id="UP001076655"/>
    </source>
</evidence>
<dbReference type="Proteomes" id="UP001076655">
    <property type="component" value="Unassembled WGS sequence"/>
</dbReference>
<organism evidence="2 3">
    <name type="scientific">Morganella morganii</name>
    <name type="common">Proteus morganii</name>
    <dbReference type="NCBI Taxonomy" id="582"/>
    <lineage>
        <taxon>Bacteria</taxon>
        <taxon>Pseudomonadati</taxon>
        <taxon>Pseudomonadota</taxon>
        <taxon>Gammaproteobacteria</taxon>
        <taxon>Enterobacterales</taxon>
        <taxon>Morganellaceae</taxon>
        <taxon>Morganella</taxon>
    </lineage>
</organism>
<evidence type="ECO:0000313" key="2">
    <source>
        <dbReference type="EMBL" id="MCY0790550.1"/>
    </source>
</evidence>
<feature type="transmembrane region" description="Helical" evidence="1">
    <location>
        <begin position="37"/>
        <end position="55"/>
    </location>
</feature>